<comment type="caution">
    <text evidence="2">The sequence shown here is derived from an EMBL/GenBank/DDBJ whole genome shotgun (WGS) entry which is preliminary data.</text>
</comment>
<accession>A0A2J8PZT4</accession>
<feature type="region of interest" description="Disordered" evidence="1">
    <location>
        <begin position="14"/>
        <end position="43"/>
    </location>
</feature>
<dbReference type="EMBL" id="NBAG03000097">
    <property type="protein sequence ID" value="PNI89524.1"/>
    <property type="molecule type" value="Genomic_DNA"/>
</dbReference>
<dbReference type="Proteomes" id="UP000236370">
    <property type="component" value="Unassembled WGS sequence"/>
</dbReference>
<sequence length="43" mass="4922">GNPFFGRWGTGRCKPAHHKPVDKCPGVQEMARTPRWRPDHPRG</sequence>
<dbReference type="AlphaFoldDB" id="A0A2J8PZT4"/>
<evidence type="ECO:0000256" key="1">
    <source>
        <dbReference type="SAM" id="MobiDB-lite"/>
    </source>
</evidence>
<proteinExistence type="predicted"/>
<evidence type="ECO:0000313" key="2">
    <source>
        <dbReference type="EMBL" id="PNI89524.1"/>
    </source>
</evidence>
<evidence type="ECO:0000313" key="3">
    <source>
        <dbReference type="Proteomes" id="UP000236370"/>
    </source>
</evidence>
<organism evidence="2 3">
    <name type="scientific">Pan troglodytes</name>
    <name type="common">Chimpanzee</name>
    <dbReference type="NCBI Taxonomy" id="9598"/>
    <lineage>
        <taxon>Eukaryota</taxon>
        <taxon>Metazoa</taxon>
        <taxon>Chordata</taxon>
        <taxon>Craniata</taxon>
        <taxon>Vertebrata</taxon>
        <taxon>Euteleostomi</taxon>
        <taxon>Mammalia</taxon>
        <taxon>Eutheria</taxon>
        <taxon>Euarchontoglires</taxon>
        <taxon>Primates</taxon>
        <taxon>Haplorrhini</taxon>
        <taxon>Catarrhini</taxon>
        <taxon>Hominidae</taxon>
        <taxon>Pan</taxon>
    </lineage>
</organism>
<name>A0A2J8PZT4_PANTR</name>
<gene>
    <name evidence="2" type="ORF">CK820_G0047588</name>
</gene>
<feature type="non-terminal residue" evidence="2">
    <location>
        <position position="1"/>
    </location>
</feature>
<reference evidence="2 3" key="1">
    <citation type="submission" date="2017-12" db="EMBL/GenBank/DDBJ databases">
        <title>High-resolution comparative analysis of great ape genomes.</title>
        <authorList>
            <person name="Pollen A."/>
            <person name="Hastie A."/>
            <person name="Hormozdiari F."/>
            <person name="Dougherty M."/>
            <person name="Liu R."/>
            <person name="Chaisson M."/>
            <person name="Hoppe E."/>
            <person name="Hill C."/>
            <person name="Pang A."/>
            <person name="Hillier L."/>
            <person name="Baker C."/>
            <person name="Armstrong J."/>
            <person name="Shendure J."/>
            <person name="Paten B."/>
            <person name="Wilson R."/>
            <person name="Chao H."/>
            <person name="Schneider V."/>
            <person name="Ventura M."/>
            <person name="Kronenberg Z."/>
            <person name="Murali S."/>
            <person name="Gordon D."/>
            <person name="Cantsilieris S."/>
            <person name="Munson K."/>
            <person name="Nelson B."/>
            <person name="Raja A."/>
            <person name="Underwood J."/>
            <person name="Diekhans M."/>
            <person name="Fiddes I."/>
            <person name="Haussler D."/>
            <person name="Eichler E."/>
        </authorList>
    </citation>
    <scope>NUCLEOTIDE SEQUENCE [LARGE SCALE GENOMIC DNA]</scope>
    <source>
        <strain evidence="2">Yerkes chimp pedigree #C0471</strain>
    </source>
</reference>
<protein>
    <submittedName>
        <fullName evidence="2">CLPB isoform 12</fullName>
    </submittedName>
</protein>